<reference evidence="2" key="1">
    <citation type="submission" date="2021-01" db="EMBL/GenBank/DDBJ databases">
        <authorList>
            <person name="Kaushik A."/>
        </authorList>
    </citation>
    <scope>NUCLEOTIDE SEQUENCE</scope>
    <source>
        <strain evidence="2">AG6-10EEA</strain>
    </source>
</reference>
<dbReference type="EMBL" id="CAJMXA010003703">
    <property type="protein sequence ID" value="CAE6512407.1"/>
    <property type="molecule type" value="Genomic_DNA"/>
</dbReference>
<protein>
    <submittedName>
        <fullName evidence="2">Uncharacterized protein</fullName>
    </submittedName>
</protein>
<name>A0A8H3D3F0_9AGAM</name>
<dbReference type="Proteomes" id="UP000663853">
    <property type="component" value="Unassembled WGS sequence"/>
</dbReference>
<evidence type="ECO:0000256" key="1">
    <source>
        <dbReference type="SAM" id="MobiDB-lite"/>
    </source>
</evidence>
<accession>A0A8H3D3F0</accession>
<sequence>MRVSRSGDTVLIPPPLPDYLSAVYNLKPIVGKPIDQDVKAIHAVIQALNAVNHLPTFNNPDLSMQLSQHLFNAQMAVFKASYSTCLMPGDNSVFTPPDLPSHIPGTLKPVVGAPSNEEMKSIQAVLHSVENLANSPQLFDADLSMNLSQHMFNLQFARYMYDSSEGRFVLETEPEELCPIAPQPTIGAQDRITPDEAANLQGGRHKDCPPSGVEQAPEPSSELTQLGETIVNAINDASNKSKDVLENMNRILMSMKNDQSTTGSMSKHYHIFKNPLNQKGDLASECGLPHLRYWYYDDTGKFKLWLNNNDTARYLKFFDIGAHLIEGDEEVKVIDGKYDEAEQLLLAQVGHNH</sequence>
<gene>
    <name evidence="2" type="ORF">RDB_LOCUS131092</name>
</gene>
<proteinExistence type="predicted"/>
<comment type="caution">
    <text evidence="2">The sequence shown here is derived from an EMBL/GenBank/DDBJ whole genome shotgun (WGS) entry which is preliminary data.</text>
</comment>
<evidence type="ECO:0000313" key="2">
    <source>
        <dbReference type="EMBL" id="CAE6512407.1"/>
    </source>
</evidence>
<dbReference type="AlphaFoldDB" id="A0A8H3D3F0"/>
<evidence type="ECO:0000313" key="3">
    <source>
        <dbReference type="Proteomes" id="UP000663853"/>
    </source>
</evidence>
<organism evidence="2 3">
    <name type="scientific">Rhizoctonia solani</name>
    <dbReference type="NCBI Taxonomy" id="456999"/>
    <lineage>
        <taxon>Eukaryota</taxon>
        <taxon>Fungi</taxon>
        <taxon>Dikarya</taxon>
        <taxon>Basidiomycota</taxon>
        <taxon>Agaricomycotina</taxon>
        <taxon>Agaricomycetes</taxon>
        <taxon>Cantharellales</taxon>
        <taxon>Ceratobasidiaceae</taxon>
        <taxon>Rhizoctonia</taxon>
    </lineage>
</organism>
<feature type="region of interest" description="Disordered" evidence="1">
    <location>
        <begin position="201"/>
        <end position="221"/>
    </location>
</feature>